<dbReference type="EMBL" id="KK198760">
    <property type="protein sequence ID" value="KCW60271.1"/>
    <property type="molecule type" value="Genomic_DNA"/>
</dbReference>
<evidence type="ECO:0000313" key="2">
    <source>
        <dbReference type="EMBL" id="KCW60271.1"/>
    </source>
</evidence>
<reference evidence="2" key="1">
    <citation type="submission" date="2013-07" db="EMBL/GenBank/DDBJ databases">
        <title>The genome of Eucalyptus grandis.</title>
        <authorList>
            <person name="Schmutz J."/>
            <person name="Hayes R."/>
            <person name="Myburg A."/>
            <person name="Tuskan G."/>
            <person name="Grattapaglia D."/>
            <person name="Rokhsar D.S."/>
        </authorList>
    </citation>
    <scope>NUCLEOTIDE SEQUENCE</scope>
    <source>
        <tissue evidence="2">Leaf extractions</tissue>
    </source>
</reference>
<protein>
    <submittedName>
        <fullName evidence="2">Uncharacterized protein</fullName>
    </submittedName>
</protein>
<feature type="region of interest" description="Disordered" evidence="1">
    <location>
        <begin position="60"/>
        <end position="105"/>
    </location>
</feature>
<accession>A0A059B2Y8</accession>
<evidence type="ECO:0000256" key="1">
    <source>
        <dbReference type="SAM" id="MobiDB-lite"/>
    </source>
</evidence>
<dbReference type="Gramene" id="KCW60271">
    <property type="protein sequence ID" value="KCW60271"/>
    <property type="gene ID" value="EUGRSUZ_H02981"/>
</dbReference>
<feature type="compositionally biased region" description="Basic and acidic residues" evidence="1">
    <location>
        <begin position="63"/>
        <end position="105"/>
    </location>
</feature>
<proteinExistence type="predicted"/>
<name>A0A059B2Y8_EUCGR</name>
<dbReference type="AlphaFoldDB" id="A0A059B2Y8"/>
<organism evidence="2">
    <name type="scientific">Eucalyptus grandis</name>
    <name type="common">Flooded gum</name>
    <dbReference type="NCBI Taxonomy" id="71139"/>
    <lineage>
        <taxon>Eukaryota</taxon>
        <taxon>Viridiplantae</taxon>
        <taxon>Streptophyta</taxon>
        <taxon>Embryophyta</taxon>
        <taxon>Tracheophyta</taxon>
        <taxon>Spermatophyta</taxon>
        <taxon>Magnoliopsida</taxon>
        <taxon>eudicotyledons</taxon>
        <taxon>Gunneridae</taxon>
        <taxon>Pentapetalae</taxon>
        <taxon>rosids</taxon>
        <taxon>malvids</taxon>
        <taxon>Myrtales</taxon>
        <taxon>Myrtaceae</taxon>
        <taxon>Myrtoideae</taxon>
        <taxon>Eucalypteae</taxon>
        <taxon>Eucalyptus</taxon>
    </lineage>
</organism>
<gene>
    <name evidence="2" type="ORF">EUGRSUZ_H02981</name>
</gene>
<sequence length="105" mass="11863">MQKHDSSETQKKSQILLVASESGKGILFPANSLAYREIPNKTDPITPSGTLTLPVLFMNFKNNGKEPRTRAPDETPQNHDIPKRKKETPMEDKHPRNQKKSRDGV</sequence>
<dbReference type="InParanoid" id="A0A059B2Y8"/>